<dbReference type="Proteomes" id="UP000887575">
    <property type="component" value="Unassembled WGS sequence"/>
</dbReference>
<keyword evidence="1" id="KW-1185">Reference proteome</keyword>
<reference evidence="2" key="1">
    <citation type="submission" date="2024-02" db="UniProtKB">
        <authorList>
            <consortium name="WormBaseParasite"/>
        </authorList>
    </citation>
    <scope>IDENTIFICATION</scope>
</reference>
<sequence length="150" mass="17320">MDQRSAFRLAPLRVFAGDYPTNSDEPIHIDRPKIKLTPRNGNCGLRTYALKEVYEGRTKANLKRHLGRRRRCRVSFGSCDAIATTSIVEAIEQKKKVECNPPLYGDLFKRRETPPPPYDHEKIQEKTIKNIDEIPRIPVIPLKSALKRRQ</sequence>
<evidence type="ECO:0000313" key="2">
    <source>
        <dbReference type="WBParaSite" id="MBELARI_LOCUS4196"/>
    </source>
</evidence>
<organism evidence="1 2">
    <name type="scientific">Mesorhabditis belari</name>
    <dbReference type="NCBI Taxonomy" id="2138241"/>
    <lineage>
        <taxon>Eukaryota</taxon>
        <taxon>Metazoa</taxon>
        <taxon>Ecdysozoa</taxon>
        <taxon>Nematoda</taxon>
        <taxon>Chromadorea</taxon>
        <taxon>Rhabditida</taxon>
        <taxon>Rhabditina</taxon>
        <taxon>Rhabditomorpha</taxon>
        <taxon>Rhabditoidea</taxon>
        <taxon>Rhabditidae</taxon>
        <taxon>Mesorhabditinae</taxon>
        <taxon>Mesorhabditis</taxon>
    </lineage>
</organism>
<protein>
    <submittedName>
        <fullName evidence="2">Uncharacterized protein</fullName>
    </submittedName>
</protein>
<evidence type="ECO:0000313" key="1">
    <source>
        <dbReference type="Proteomes" id="UP000887575"/>
    </source>
</evidence>
<name>A0AAF3FBL8_9BILA</name>
<dbReference type="AlphaFoldDB" id="A0AAF3FBL8"/>
<proteinExistence type="predicted"/>
<accession>A0AAF3FBL8</accession>
<dbReference type="WBParaSite" id="MBELARI_LOCUS4196">
    <property type="protein sequence ID" value="MBELARI_LOCUS4196"/>
    <property type="gene ID" value="MBELARI_LOCUS4196"/>
</dbReference>